<dbReference type="InParanoid" id="E9EFZ3"/>
<feature type="signal peptide" evidence="2">
    <location>
        <begin position="1"/>
        <end position="20"/>
    </location>
</feature>
<gene>
    <name evidence="3" type="ORF">MAC_08791</name>
</gene>
<dbReference type="KEGG" id="maw:19253102"/>
<organism evidence="4">
    <name type="scientific">Metarhizium acridum (strain CQMa 102)</name>
    <dbReference type="NCBI Taxonomy" id="655827"/>
    <lineage>
        <taxon>Eukaryota</taxon>
        <taxon>Fungi</taxon>
        <taxon>Dikarya</taxon>
        <taxon>Ascomycota</taxon>
        <taxon>Pezizomycotina</taxon>
        <taxon>Sordariomycetes</taxon>
        <taxon>Hypocreomycetidae</taxon>
        <taxon>Hypocreales</taxon>
        <taxon>Clavicipitaceae</taxon>
        <taxon>Metarhizium</taxon>
    </lineage>
</organism>
<evidence type="ECO:0000313" key="4">
    <source>
        <dbReference type="Proteomes" id="UP000002499"/>
    </source>
</evidence>
<evidence type="ECO:0000256" key="2">
    <source>
        <dbReference type="SAM" id="SignalP"/>
    </source>
</evidence>
<keyword evidence="2" id="KW-0732">Signal</keyword>
<feature type="chain" id="PRO_5003239203" description="Heat shock factor binding protein 1" evidence="2">
    <location>
        <begin position="21"/>
        <end position="97"/>
    </location>
</feature>
<reference evidence="3 4" key="1">
    <citation type="journal article" date="2011" name="PLoS Genet.">
        <title>Genome sequencing and comparative transcriptomics of the model entomopathogenic fungi Metarhizium anisopliae and M. acridum.</title>
        <authorList>
            <person name="Gao Q."/>
            <person name="Jin K."/>
            <person name="Ying S.H."/>
            <person name="Zhang Y."/>
            <person name="Xiao G."/>
            <person name="Shang Y."/>
            <person name="Duan Z."/>
            <person name="Hu X."/>
            <person name="Xie X.Q."/>
            <person name="Zhou G."/>
            <person name="Peng G."/>
            <person name="Luo Z."/>
            <person name="Huang W."/>
            <person name="Wang B."/>
            <person name="Fang W."/>
            <person name="Wang S."/>
            <person name="Zhong Y."/>
            <person name="Ma L.J."/>
            <person name="St Leger R.J."/>
            <person name="Zhao G.P."/>
            <person name="Pei Y."/>
            <person name="Feng M.G."/>
            <person name="Xia Y."/>
            <person name="Wang C."/>
        </authorList>
    </citation>
    <scope>NUCLEOTIDE SEQUENCE [LARGE SCALE GENOMIC DNA]</scope>
    <source>
        <strain evidence="3 4">CQMa 102</strain>
    </source>
</reference>
<dbReference type="HOGENOM" id="CLU_2347147_0_0_1"/>
<evidence type="ECO:0000256" key="1">
    <source>
        <dbReference type="SAM" id="MobiDB-lite"/>
    </source>
</evidence>
<dbReference type="GeneID" id="19253102"/>
<feature type="compositionally biased region" description="Polar residues" evidence="1">
    <location>
        <begin position="38"/>
        <end position="49"/>
    </location>
</feature>
<dbReference type="EMBL" id="GL698587">
    <property type="protein sequence ID" value="EFY85173.1"/>
    <property type="molecule type" value="Genomic_DNA"/>
</dbReference>
<keyword evidence="4" id="KW-1185">Reference proteome</keyword>
<name>E9EFZ3_METAQ</name>
<dbReference type="Proteomes" id="UP000002499">
    <property type="component" value="Unassembled WGS sequence"/>
</dbReference>
<accession>E9EFZ3</accession>
<protein>
    <recommendedName>
        <fullName evidence="5">Heat shock factor binding protein 1</fullName>
    </recommendedName>
</protein>
<dbReference type="AlphaFoldDB" id="E9EFZ3"/>
<evidence type="ECO:0008006" key="5">
    <source>
        <dbReference type="Google" id="ProtNLM"/>
    </source>
</evidence>
<evidence type="ECO:0000313" key="3">
    <source>
        <dbReference type="EMBL" id="EFY85173.1"/>
    </source>
</evidence>
<proteinExistence type="predicted"/>
<sequence length="97" mass="9887">MVRVAATGILVFLMSSMALAAGGPSSAATAASKLADSLGSSQDPSSGAANSEDDMKDMDLYLQEIADTFGEIQSMVLKVKHNGAAATKRPDDAKPSP</sequence>
<feature type="region of interest" description="Disordered" evidence="1">
    <location>
        <begin position="30"/>
        <end position="54"/>
    </location>
</feature>